<evidence type="ECO:0000313" key="1">
    <source>
        <dbReference type="EMBL" id="ATF25106.1"/>
    </source>
</evidence>
<keyword evidence="2" id="KW-1185">Reference proteome</keyword>
<dbReference type="Pfam" id="PF02566">
    <property type="entry name" value="OsmC"/>
    <property type="match status" value="1"/>
</dbReference>
<reference evidence="1 2" key="1">
    <citation type="submission" date="2017-09" db="EMBL/GenBank/DDBJ databases">
        <title>Complete Genome Sequences of Two Strains of the Meat Spoilage Bacterium Brochothrix thermosphacta Isolated from Ground Chicken.</title>
        <authorList>
            <person name="Paoli G.C."/>
            <person name="Wijey C."/>
            <person name="Chen C.-Y."/>
            <person name="Nguyen L."/>
            <person name="Yan X."/>
            <person name="Irwin P.L."/>
        </authorList>
    </citation>
    <scope>NUCLEOTIDE SEQUENCE [LARGE SCALE GENOMIC DNA]</scope>
    <source>
        <strain evidence="1 2">BI</strain>
    </source>
</reference>
<dbReference type="STRING" id="2756.BFR44_02315"/>
<proteinExistence type="predicted"/>
<dbReference type="InterPro" id="IPR003718">
    <property type="entry name" value="OsmC/Ohr_fam"/>
</dbReference>
<dbReference type="PANTHER" id="PTHR34352">
    <property type="entry name" value="PROTEIN YHFA"/>
    <property type="match status" value="1"/>
</dbReference>
<name>A0A1D2LUM2_BROTH</name>
<dbReference type="Gene3D" id="3.30.300.20">
    <property type="match status" value="1"/>
</dbReference>
<dbReference type="AlphaFoldDB" id="A0A1D2LUM2"/>
<dbReference type="OrthoDB" id="13625at2"/>
<dbReference type="PANTHER" id="PTHR34352:SF1">
    <property type="entry name" value="PROTEIN YHFA"/>
    <property type="match status" value="1"/>
</dbReference>
<dbReference type="Proteomes" id="UP000243591">
    <property type="component" value="Chromosome"/>
</dbReference>
<dbReference type="RefSeq" id="WP_069125233.1">
    <property type="nucleotide sequence ID" value="NZ_CP023483.1"/>
</dbReference>
<dbReference type="InterPro" id="IPR015946">
    <property type="entry name" value="KH_dom-like_a/b"/>
</dbReference>
<gene>
    <name evidence="1" type="ORF">CNY62_01200</name>
</gene>
<dbReference type="SUPFAM" id="SSF82784">
    <property type="entry name" value="OsmC-like"/>
    <property type="match status" value="1"/>
</dbReference>
<protein>
    <submittedName>
        <fullName evidence="1">Peroxiredoxin</fullName>
    </submittedName>
</protein>
<dbReference type="InterPro" id="IPR036102">
    <property type="entry name" value="OsmC/Ohrsf"/>
</dbReference>
<sequence length="127" mass="14217">MIELLPGKDGLEIALPEGKMVLKRDLGYSPVELTVVAVSACATYVLESILDKQHVTYEILKTTMTYERNEEKRANPIKSIDITFEIRADESAHAKIQKATRLIAGNCPVIQTLDEEVEVIEEIVFVD</sequence>
<dbReference type="EMBL" id="CP023483">
    <property type="protein sequence ID" value="ATF25106.1"/>
    <property type="molecule type" value="Genomic_DNA"/>
</dbReference>
<dbReference type="KEGG" id="bths:CNY62_01200"/>
<accession>A0A1D2LUM2</accession>
<organism evidence="1 2">
    <name type="scientific">Brochothrix thermosphacta</name>
    <name type="common">Microbacterium thermosphactum</name>
    <dbReference type="NCBI Taxonomy" id="2756"/>
    <lineage>
        <taxon>Bacteria</taxon>
        <taxon>Bacillati</taxon>
        <taxon>Bacillota</taxon>
        <taxon>Bacilli</taxon>
        <taxon>Bacillales</taxon>
        <taxon>Listeriaceae</taxon>
        <taxon>Brochothrix</taxon>
    </lineage>
</organism>
<evidence type="ECO:0000313" key="2">
    <source>
        <dbReference type="Proteomes" id="UP000243591"/>
    </source>
</evidence>